<keyword evidence="1" id="KW-0328">Glycosyltransferase</keyword>
<proteinExistence type="predicted"/>
<comment type="caution">
    <text evidence="7">The sequence shown here is derived from an EMBL/GenBank/DDBJ whole genome shotgun (WGS) entry which is preliminary data.</text>
</comment>
<dbReference type="InterPro" id="IPR000608">
    <property type="entry name" value="UBC"/>
</dbReference>
<dbReference type="Gene3D" id="3.10.110.10">
    <property type="entry name" value="Ubiquitin Conjugating Enzyme"/>
    <property type="match status" value="1"/>
</dbReference>
<evidence type="ECO:0000313" key="7">
    <source>
        <dbReference type="EMBL" id="KZZ94544.1"/>
    </source>
</evidence>
<feature type="region of interest" description="Disordered" evidence="5">
    <location>
        <begin position="815"/>
        <end position="863"/>
    </location>
</feature>
<keyword evidence="8" id="KW-1185">Reference proteome</keyword>
<keyword evidence="4" id="KW-0520">NAD</keyword>
<feature type="domain" description="UBC core" evidence="6">
    <location>
        <begin position="914"/>
        <end position="1089"/>
    </location>
</feature>
<dbReference type="InterPro" id="IPR051838">
    <property type="entry name" value="ARTD_PARP"/>
</dbReference>
<dbReference type="SUPFAM" id="SSF56399">
    <property type="entry name" value="ADP-ribosylation"/>
    <property type="match status" value="1"/>
</dbReference>
<dbReference type="SUPFAM" id="SSF54495">
    <property type="entry name" value="UBC-like"/>
    <property type="match status" value="1"/>
</dbReference>
<feature type="compositionally biased region" description="Basic and acidic residues" evidence="5">
    <location>
        <begin position="817"/>
        <end position="831"/>
    </location>
</feature>
<dbReference type="GO" id="GO:0003950">
    <property type="term" value="F:NAD+ poly-ADP-ribosyltransferase activity"/>
    <property type="evidence" value="ECO:0007669"/>
    <property type="project" value="InterPro"/>
</dbReference>
<evidence type="ECO:0000256" key="3">
    <source>
        <dbReference type="ARBA" id="ARBA00022695"/>
    </source>
</evidence>
<dbReference type="GO" id="GO:0016779">
    <property type="term" value="F:nucleotidyltransferase activity"/>
    <property type="evidence" value="ECO:0007669"/>
    <property type="project" value="UniProtKB-KW"/>
</dbReference>
<evidence type="ECO:0000256" key="4">
    <source>
        <dbReference type="ARBA" id="ARBA00023027"/>
    </source>
</evidence>
<feature type="compositionally biased region" description="Basic and acidic residues" evidence="5">
    <location>
        <begin position="302"/>
        <end position="312"/>
    </location>
</feature>
<dbReference type="Pfam" id="PF00644">
    <property type="entry name" value="PARP"/>
    <property type="match status" value="1"/>
</dbReference>
<dbReference type="InterPro" id="IPR016135">
    <property type="entry name" value="UBQ-conjugating_enzyme/RWD"/>
</dbReference>
<dbReference type="PROSITE" id="PS50127">
    <property type="entry name" value="UBC_2"/>
    <property type="match status" value="1"/>
</dbReference>
<dbReference type="InterPro" id="IPR012317">
    <property type="entry name" value="Poly(ADP-ribose)pol_cat_dom"/>
</dbReference>
<dbReference type="AlphaFoldDB" id="A0A168AYU7"/>
<dbReference type="VEuPathDB" id="FungiDB:AAP_01844"/>
<feature type="region of interest" description="Disordered" evidence="5">
    <location>
        <begin position="302"/>
        <end position="322"/>
    </location>
</feature>
<evidence type="ECO:0000256" key="5">
    <source>
        <dbReference type="SAM" id="MobiDB-lite"/>
    </source>
</evidence>
<name>A0A168AYU7_9EURO</name>
<organism evidence="7 8">
    <name type="scientific">Ascosphaera apis ARSEF 7405</name>
    <dbReference type="NCBI Taxonomy" id="392613"/>
    <lineage>
        <taxon>Eukaryota</taxon>
        <taxon>Fungi</taxon>
        <taxon>Dikarya</taxon>
        <taxon>Ascomycota</taxon>
        <taxon>Pezizomycotina</taxon>
        <taxon>Eurotiomycetes</taxon>
        <taxon>Eurotiomycetidae</taxon>
        <taxon>Onygenales</taxon>
        <taxon>Ascosphaeraceae</taxon>
        <taxon>Ascosphaera</taxon>
    </lineage>
</organism>
<keyword evidence="2" id="KW-0808">Transferase</keyword>
<dbReference type="Proteomes" id="UP000242877">
    <property type="component" value="Unassembled WGS sequence"/>
</dbReference>
<gene>
    <name evidence="7" type="ORF">AAP_01844</name>
</gene>
<evidence type="ECO:0000256" key="2">
    <source>
        <dbReference type="ARBA" id="ARBA00022679"/>
    </source>
</evidence>
<reference evidence="7 8" key="1">
    <citation type="journal article" date="2016" name="Genome Biol. Evol.">
        <title>Divergent and convergent evolution of fungal pathogenicity.</title>
        <authorList>
            <person name="Shang Y."/>
            <person name="Xiao G."/>
            <person name="Zheng P."/>
            <person name="Cen K."/>
            <person name="Zhan S."/>
            <person name="Wang C."/>
        </authorList>
    </citation>
    <scope>NUCLEOTIDE SEQUENCE [LARGE SCALE GENOMIC DNA]</scope>
    <source>
        <strain evidence="7 8">ARSEF 7405</strain>
    </source>
</reference>
<dbReference type="EMBL" id="AZGZ01000006">
    <property type="protein sequence ID" value="KZZ94544.1"/>
    <property type="molecule type" value="Genomic_DNA"/>
</dbReference>
<evidence type="ECO:0000259" key="6">
    <source>
        <dbReference type="PROSITE" id="PS50127"/>
    </source>
</evidence>
<dbReference type="PANTHER" id="PTHR21328">
    <property type="entry name" value="POLY ADP-RIBOSE POLYMERASE FAMILY, MEMBER PARP"/>
    <property type="match status" value="1"/>
</dbReference>
<dbReference type="OrthoDB" id="109543at2759"/>
<accession>A0A168AYU7</accession>
<dbReference type="Gene3D" id="3.90.228.10">
    <property type="match status" value="1"/>
</dbReference>
<protein>
    <submittedName>
        <fullName evidence="7">Ubiquitin-conjugating enzyme/RWD-like protein</fullName>
    </submittedName>
</protein>
<keyword evidence="3" id="KW-0548">Nucleotidyltransferase</keyword>
<dbReference type="CDD" id="cd23802">
    <property type="entry name" value="UBCc_UBE2Q"/>
    <property type="match status" value="1"/>
</dbReference>
<evidence type="ECO:0000313" key="8">
    <source>
        <dbReference type="Proteomes" id="UP000242877"/>
    </source>
</evidence>
<evidence type="ECO:0000256" key="1">
    <source>
        <dbReference type="ARBA" id="ARBA00022676"/>
    </source>
</evidence>
<sequence>MGRKEFMRDLKDATEEEFPDISNVHRGEDDGAVACTSAFTVDGSTTSVDLVLLVLDLSLYPDNHDCLIYATSDDAPPELLEILEATSQACEGLSVHEMLIQLSAVSRERERPVQADDYDSDDGAFFGPENSSLLEAHKDRIQADLQACKLAGFRIGLYPNTPLFCISIRVSKLGISSEAQEAWNLNPQQYIVCLLHHTDSYVPFDRLLQSDVINPGVQIFVGLCNTYKPALAQARLAIDTGCTDNTDTDSKSQLRPLFIGESLNNLMNRQFPPIVFARARYGLSWSAAELYYNDRQNGLVNKHTDPKYHNDPDDTGSGHASPSLVSADHLAEHLSPTLSSTAAKVISLPLVAMQFALRHLVNCTKFCLVCHCPTGDTFEALKPYVCSNPLCLFQYMALGFGPTVQWEILTQPYVVDLLVSFAYHAAARGSLNHFPTGMGLNVPHLDERKYPLRSPSESPQPSSNNILIGPSTDFLSYIGTGKIDASISLETKVLTISSEPNDKLEHVKKGDFLLLDIGDDRRILCQVECASLPELKFVDERDFASLFSSPLVSTMSLDEARRTLGLHTFDCEVLLWDSDFDSLPDIQKRQTIVYLLGMLPSVLDMQRYLNTEGTKNTGLAKTLPKPVYDLLRWIIASNRSCIVLDDIIEKMEARADERKRLDGIDGLLQFRFAQGAPDKEQRFVDAVRERQKITKNKVPTFYAWHGSPLHNWHSILREGLNFNRVVHGRTWGDGVYMALDFHTSNSYSSKYQSLDIWPQSTLGVKAVVSLQEVVNSPKDFVSLHPCYVINQTDWVQTRYLFVQCIKLVDTQGLKRKREPDAVKEQDPDRQAKGNTQNKKLLLPAPEHDENSDPLVYESDESDDEEISLLKPRVPFNAKEDHCLLDPTQTDFIPGVSHPPSTFRLLGPPPYATSASTRVLLSDLKATYKVQKSAQQHTLGWYMDPELIQTPYQWLVEMHTFDENLPLARDLKDAGLTSVLIEINFSESHPVAPPFVRVVRPKFLPFIMGGGGHVTQGGAMCMELLTSSGWSPVTSMESVLLQIRLALSSVEPHPARLELGQNAARKTVRSYDATAAYAAYVRVCGQHGWRVHEGFQKISQWALQNGPVQE</sequence>
<dbReference type="Pfam" id="PF00179">
    <property type="entry name" value="UQ_con"/>
    <property type="match status" value="1"/>
</dbReference>